<keyword evidence="5 8" id="KW-0812">Transmembrane</keyword>
<dbReference type="PANTHER" id="PTHR11048">
    <property type="entry name" value="PRENYLTRANSFERASES"/>
    <property type="match status" value="1"/>
</dbReference>
<evidence type="ECO:0000256" key="4">
    <source>
        <dbReference type="ARBA" id="ARBA00022679"/>
    </source>
</evidence>
<keyword evidence="4" id="KW-0808">Transferase</keyword>
<proteinExistence type="inferred from homology"/>
<name>A0A8H9IU36_9PSEU</name>
<reference evidence="9" key="1">
    <citation type="journal article" date="2014" name="Int. J. Syst. Evol. Microbiol.">
        <title>Complete genome sequence of Corynebacterium casei LMG S-19264T (=DSM 44701T), isolated from a smear-ripened cheese.</title>
        <authorList>
            <consortium name="US DOE Joint Genome Institute (JGI-PGF)"/>
            <person name="Walter F."/>
            <person name="Albersmeier A."/>
            <person name="Kalinowski J."/>
            <person name="Ruckert C."/>
        </authorList>
    </citation>
    <scope>NUCLEOTIDE SEQUENCE</scope>
    <source>
        <strain evidence="9">CGMCC 4.7679</strain>
    </source>
</reference>
<keyword evidence="10" id="KW-1185">Reference proteome</keyword>
<comment type="subcellular location">
    <subcellularLocation>
        <location evidence="2">Membrane</location>
        <topology evidence="2">Multi-pass membrane protein</topology>
    </subcellularLocation>
</comment>
<organism evidence="9 10">
    <name type="scientific">Amycolatopsis bartoniae</name>
    <dbReference type="NCBI Taxonomy" id="941986"/>
    <lineage>
        <taxon>Bacteria</taxon>
        <taxon>Bacillati</taxon>
        <taxon>Actinomycetota</taxon>
        <taxon>Actinomycetes</taxon>
        <taxon>Pseudonocardiales</taxon>
        <taxon>Pseudonocardiaceae</taxon>
        <taxon>Amycolatopsis</taxon>
    </lineage>
</organism>
<evidence type="ECO:0000256" key="6">
    <source>
        <dbReference type="ARBA" id="ARBA00022989"/>
    </source>
</evidence>
<dbReference type="Proteomes" id="UP000658656">
    <property type="component" value="Unassembled WGS sequence"/>
</dbReference>
<dbReference type="RefSeq" id="WP_221216501.1">
    <property type="nucleotide sequence ID" value="NZ_BNAV01000001.1"/>
</dbReference>
<accession>A0A8H9IU36</accession>
<dbReference type="Gene3D" id="1.20.120.1780">
    <property type="entry name" value="UbiA prenyltransferase"/>
    <property type="match status" value="1"/>
</dbReference>
<dbReference type="PANTHER" id="PTHR11048:SF28">
    <property type="entry name" value="4-HYDROXYBENZOATE POLYPRENYLTRANSFERASE, MITOCHONDRIAL"/>
    <property type="match status" value="1"/>
</dbReference>
<dbReference type="GO" id="GO:0005886">
    <property type="term" value="C:plasma membrane"/>
    <property type="evidence" value="ECO:0007669"/>
    <property type="project" value="TreeGrafter"/>
</dbReference>
<dbReference type="InterPro" id="IPR044878">
    <property type="entry name" value="UbiA_sf"/>
</dbReference>
<feature type="transmembrane region" description="Helical" evidence="8">
    <location>
        <begin position="147"/>
        <end position="168"/>
    </location>
</feature>
<gene>
    <name evidence="9" type="ORF">GCM10017566_14950</name>
</gene>
<evidence type="ECO:0000256" key="1">
    <source>
        <dbReference type="ARBA" id="ARBA00001946"/>
    </source>
</evidence>
<dbReference type="Pfam" id="PF01040">
    <property type="entry name" value="UbiA"/>
    <property type="match status" value="1"/>
</dbReference>
<dbReference type="EMBL" id="BNAV01000001">
    <property type="protein sequence ID" value="GHF42370.1"/>
    <property type="molecule type" value="Genomic_DNA"/>
</dbReference>
<dbReference type="AlphaFoldDB" id="A0A8H9IU36"/>
<dbReference type="InterPro" id="IPR000537">
    <property type="entry name" value="UbiA_prenyltransferase"/>
</dbReference>
<evidence type="ECO:0008006" key="11">
    <source>
        <dbReference type="Google" id="ProtNLM"/>
    </source>
</evidence>
<evidence type="ECO:0000256" key="2">
    <source>
        <dbReference type="ARBA" id="ARBA00004141"/>
    </source>
</evidence>
<feature type="transmembrane region" description="Helical" evidence="8">
    <location>
        <begin position="43"/>
        <end position="60"/>
    </location>
</feature>
<comment type="similarity">
    <text evidence="3">Belongs to the UbiA prenyltransferase family.</text>
</comment>
<reference evidence="9" key="2">
    <citation type="submission" date="2020-09" db="EMBL/GenBank/DDBJ databases">
        <authorList>
            <person name="Sun Q."/>
            <person name="Zhou Y."/>
        </authorList>
    </citation>
    <scope>NUCLEOTIDE SEQUENCE</scope>
    <source>
        <strain evidence="9">CGMCC 4.7679</strain>
    </source>
</reference>
<evidence type="ECO:0000256" key="3">
    <source>
        <dbReference type="ARBA" id="ARBA00005985"/>
    </source>
</evidence>
<feature type="transmembrane region" description="Helical" evidence="8">
    <location>
        <begin position="214"/>
        <end position="241"/>
    </location>
</feature>
<evidence type="ECO:0000313" key="9">
    <source>
        <dbReference type="EMBL" id="GHF42370.1"/>
    </source>
</evidence>
<comment type="cofactor">
    <cofactor evidence="1">
        <name>Mg(2+)</name>
        <dbReference type="ChEBI" id="CHEBI:18420"/>
    </cofactor>
</comment>
<evidence type="ECO:0000256" key="7">
    <source>
        <dbReference type="ARBA" id="ARBA00023136"/>
    </source>
</evidence>
<dbReference type="Gene3D" id="1.10.357.140">
    <property type="entry name" value="UbiA prenyltransferase"/>
    <property type="match status" value="1"/>
</dbReference>
<keyword evidence="6 8" id="KW-1133">Transmembrane helix</keyword>
<evidence type="ECO:0000313" key="10">
    <source>
        <dbReference type="Proteomes" id="UP000658656"/>
    </source>
</evidence>
<evidence type="ECO:0000256" key="5">
    <source>
        <dbReference type="ARBA" id="ARBA00022692"/>
    </source>
</evidence>
<dbReference type="InterPro" id="IPR039653">
    <property type="entry name" value="Prenyltransferase"/>
</dbReference>
<feature type="transmembrane region" description="Helical" evidence="8">
    <location>
        <begin position="103"/>
        <end position="135"/>
    </location>
</feature>
<dbReference type="GO" id="GO:0016765">
    <property type="term" value="F:transferase activity, transferring alkyl or aryl (other than methyl) groups"/>
    <property type="evidence" value="ECO:0007669"/>
    <property type="project" value="InterPro"/>
</dbReference>
<sequence length="297" mass="30599">MIALAPKLKALYGLSRGTQAMLSVAQPVVAALVAPGDPAPARIVVLVVAALTGFAAVLALNDLVDAHLDRQRRDHTGPQGVRDIENAGGRHPVAQGQLPWGAALAWVTGLLSVTLVATALLGWVCVVLFLAAVALEVGYCRLARTTCAKTVLSGIMIAVGATVGWFAVTSEVDPLRLGLLVLWMVAWEIGGRNIPNDLADVDEDTRMGIRTVPVVRGVHTSAVLVFVALVVASAASIALVLAARPGVVGLAGSVAAAVYALLLPGVRLLRAPGPSTALSAFNRASFHPVLVLIVVLA</sequence>
<feature type="transmembrane region" description="Helical" evidence="8">
    <location>
        <begin position="247"/>
        <end position="269"/>
    </location>
</feature>
<comment type="caution">
    <text evidence="9">The sequence shown here is derived from an EMBL/GenBank/DDBJ whole genome shotgun (WGS) entry which is preliminary data.</text>
</comment>
<evidence type="ECO:0000256" key="8">
    <source>
        <dbReference type="SAM" id="Phobius"/>
    </source>
</evidence>
<keyword evidence="7 8" id="KW-0472">Membrane</keyword>
<protein>
    <recommendedName>
        <fullName evidence="11">Ubiquinone biosynthesis protein UbiA</fullName>
    </recommendedName>
</protein>